<feature type="signal peptide" evidence="1">
    <location>
        <begin position="1"/>
        <end position="17"/>
    </location>
</feature>
<reference evidence="2 3" key="1">
    <citation type="submission" date="2021-06" db="EMBL/GenBank/DDBJ databases">
        <title>Complete genome of Haloferula helveola possessing various polysaccharide degrading enzymes.</title>
        <authorList>
            <person name="Takami H."/>
            <person name="Huang C."/>
            <person name="Hamasaki K."/>
        </authorList>
    </citation>
    <scope>NUCLEOTIDE SEQUENCE [LARGE SCALE GENOMIC DNA]</scope>
    <source>
        <strain evidence="2 3">CN-1</strain>
    </source>
</reference>
<organism evidence="2 3">
    <name type="scientific">Haloferula helveola</name>
    <dbReference type="NCBI Taxonomy" id="490095"/>
    <lineage>
        <taxon>Bacteria</taxon>
        <taxon>Pseudomonadati</taxon>
        <taxon>Verrucomicrobiota</taxon>
        <taxon>Verrucomicrobiia</taxon>
        <taxon>Verrucomicrobiales</taxon>
        <taxon>Verrucomicrobiaceae</taxon>
        <taxon>Haloferula</taxon>
    </lineage>
</organism>
<feature type="chain" id="PRO_5045591461" evidence="1">
    <location>
        <begin position="18"/>
        <end position="361"/>
    </location>
</feature>
<evidence type="ECO:0000256" key="1">
    <source>
        <dbReference type="SAM" id="SignalP"/>
    </source>
</evidence>
<dbReference type="EMBL" id="AP024702">
    <property type="protein sequence ID" value="BCX47619.1"/>
    <property type="molecule type" value="Genomic_DNA"/>
</dbReference>
<proteinExistence type="predicted"/>
<name>A0ABM7R900_9BACT</name>
<keyword evidence="3" id="KW-1185">Reference proteome</keyword>
<dbReference type="Proteomes" id="UP001374893">
    <property type="component" value="Chromosome"/>
</dbReference>
<evidence type="ECO:0000313" key="3">
    <source>
        <dbReference type="Proteomes" id="UP001374893"/>
    </source>
</evidence>
<sequence length="361" mass="37297">MIRIVPLLLATAGLAGATTGTIVSGSTTLNIVPQAGATTAEDKNIINIKVQPGGNASWRTEQNTSLTGTVDVEVEIDITNDRAISFSLIDGRASATDMRFRVVKTQTSQLGYDLRFENLSCGIFTTAPPALITDPVTGEFDAADHTFLIDQGTATGYFWPPFSNKTNVAENFAPPNQIAGAGAGTGTITLVPTGSANGFTSYDIVASFPIAIDQTDDSGDTTVRTIASGTIQATGSITVADSPFVAWTNAEGIPGALPGDDFNGDGLPNAFAWAYGLGAYDDYPDSLPRSTAAGGFELPLPPFGTAAPILIEVSTTLGVWTPLPAGRCSAGVNPLPIGTTGTVTVTPSGQACEFLRLQVNE</sequence>
<accession>A0ABM7R900</accession>
<gene>
    <name evidence="2" type="ORF">HAHE_15270</name>
</gene>
<evidence type="ECO:0000313" key="2">
    <source>
        <dbReference type="EMBL" id="BCX47619.1"/>
    </source>
</evidence>
<dbReference type="RefSeq" id="WP_338689898.1">
    <property type="nucleotide sequence ID" value="NZ_AP024702.1"/>
</dbReference>
<protein>
    <submittedName>
        <fullName evidence="2">Uncharacterized protein</fullName>
    </submittedName>
</protein>
<keyword evidence="1" id="KW-0732">Signal</keyword>